<dbReference type="AlphaFoldDB" id="X1K8T0"/>
<accession>X1K8T0</accession>
<name>X1K8T0_9ZZZZ</name>
<organism evidence="2">
    <name type="scientific">marine sediment metagenome</name>
    <dbReference type="NCBI Taxonomy" id="412755"/>
    <lineage>
        <taxon>unclassified sequences</taxon>
        <taxon>metagenomes</taxon>
        <taxon>ecological metagenomes</taxon>
    </lineage>
</organism>
<dbReference type="EMBL" id="BARV01000820">
    <property type="protein sequence ID" value="GAH90025.1"/>
    <property type="molecule type" value="Genomic_DNA"/>
</dbReference>
<keyword evidence="1" id="KW-1133">Transmembrane helix</keyword>
<comment type="caution">
    <text evidence="2">The sequence shown here is derived from an EMBL/GenBank/DDBJ whole genome shotgun (WGS) entry which is preliminary data.</text>
</comment>
<proteinExistence type="predicted"/>
<protein>
    <submittedName>
        <fullName evidence="2">Uncharacterized protein</fullName>
    </submittedName>
</protein>
<reference evidence="2" key="1">
    <citation type="journal article" date="2014" name="Front. Microbiol.">
        <title>High frequency of phylogenetically diverse reductive dehalogenase-homologous genes in deep subseafloor sedimentary metagenomes.</title>
        <authorList>
            <person name="Kawai M."/>
            <person name="Futagami T."/>
            <person name="Toyoda A."/>
            <person name="Takaki Y."/>
            <person name="Nishi S."/>
            <person name="Hori S."/>
            <person name="Arai W."/>
            <person name="Tsubouchi T."/>
            <person name="Morono Y."/>
            <person name="Uchiyama I."/>
            <person name="Ito T."/>
            <person name="Fujiyama A."/>
            <person name="Inagaki F."/>
            <person name="Takami H."/>
        </authorList>
    </citation>
    <scope>NUCLEOTIDE SEQUENCE</scope>
    <source>
        <strain evidence="2">Expedition CK06-06</strain>
    </source>
</reference>
<evidence type="ECO:0000256" key="1">
    <source>
        <dbReference type="SAM" id="Phobius"/>
    </source>
</evidence>
<keyword evidence="1" id="KW-0472">Membrane</keyword>
<gene>
    <name evidence="2" type="ORF">S06H3_02724</name>
</gene>
<keyword evidence="1" id="KW-0812">Transmembrane</keyword>
<evidence type="ECO:0000313" key="2">
    <source>
        <dbReference type="EMBL" id="GAH90025.1"/>
    </source>
</evidence>
<sequence length="233" mass="24457">GSNMVVKWKGYEPGSAAALAAAAAYQAPAGITEEGYPSPTGPYISGYETEDIPIAPAIVPQLVAAPPVVAAAPVAFNGVGQLSGIEEDVAPAPVTPYAAPEAAPALFPLVAPVIGAAAWLSFGFLKRFAARWGMTALKALIGVAAFKEFMDMLGLGAPDDAMIKIRKNGKRRYSIGSNPRVGTLQKVSRHCQRLLKRHEKVIREFLPKKAPRYGIPPSKALSAIEKAAIRGTA</sequence>
<feature type="transmembrane region" description="Helical" evidence="1">
    <location>
        <begin position="105"/>
        <end position="125"/>
    </location>
</feature>
<feature type="non-terminal residue" evidence="2">
    <location>
        <position position="1"/>
    </location>
</feature>